<protein>
    <submittedName>
        <fullName evidence="1">Uncharacterized protein</fullName>
    </submittedName>
</protein>
<name>A0A081N6L7_9GAMM</name>
<dbReference type="STRING" id="1137799.GZ78_26060"/>
<organism evidence="1 2">
    <name type="scientific">Endozoicomonas numazuensis</name>
    <dbReference type="NCBI Taxonomy" id="1137799"/>
    <lineage>
        <taxon>Bacteria</taxon>
        <taxon>Pseudomonadati</taxon>
        <taxon>Pseudomonadota</taxon>
        <taxon>Gammaproteobacteria</taxon>
        <taxon>Oceanospirillales</taxon>
        <taxon>Endozoicomonadaceae</taxon>
        <taxon>Endozoicomonas</taxon>
    </lineage>
</organism>
<dbReference type="EMBL" id="JOKH01000008">
    <property type="protein sequence ID" value="KEQ14090.1"/>
    <property type="molecule type" value="Genomic_DNA"/>
</dbReference>
<accession>A0A081N6L7</accession>
<dbReference type="Proteomes" id="UP000028073">
    <property type="component" value="Unassembled WGS sequence"/>
</dbReference>
<gene>
    <name evidence="1" type="ORF">GZ78_26060</name>
</gene>
<sequence>MIRGIQGKVVDENKGGCEQALKEYIEKVFATLFCNIRLIHNSFPLKTRTESTLKGSQGTLDEQFLLTAETSLIALQPEYVQA</sequence>
<evidence type="ECO:0000313" key="1">
    <source>
        <dbReference type="EMBL" id="KEQ14090.1"/>
    </source>
</evidence>
<evidence type="ECO:0000313" key="2">
    <source>
        <dbReference type="Proteomes" id="UP000028073"/>
    </source>
</evidence>
<dbReference type="AlphaFoldDB" id="A0A081N6L7"/>
<reference evidence="1 2" key="1">
    <citation type="submission" date="2014-06" db="EMBL/GenBank/DDBJ databases">
        <title>Whole Genome Sequences of Three Symbiotic Endozoicomonas Bacteria.</title>
        <authorList>
            <person name="Neave M.J."/>
            <person name="Apprill A."/>
            <person name="Voolstra C.R."/>
        </authorList>
    </citation>
    <scope>NUCLEOTIDE SEQUENCE [LARGE SCALE GENOMIC DNA]</scope>
    <source>
        <strain evidence="1 2">DSM 25634</strain>
    </source>
</reference>
<keyword evidence="2" id="KW-1185">Reference proteome</keyword>
<comment type="caution">
    <text evidence="1">The sequence shown here is derived from an EMBL/GenBank/DDBJ whole genome shotgun (WGS) entry which is preliminary data.</text>
</comment>
<proteinExistence type="predicted"/>